<accession>A0A645G245</accession>
<sequence length="76" mass="8192">MTGADAVGFRPVRLDIRYGAGLPAPGMVNKQLGIDPEQLVKSFLVTDGATRHIAHGKKPVGLQLFRIAFAYTPKIC</sequence>
<protein>
    <submittedName>
        <fullName evidence="1">Uncharacterized protein</fullName>
    </submittedName>
</protein>
<proteinExistence type="predicted"/>
<dbReference type="AlphaFoldDB" id="A0A645G245"/>
<name>A0A645G245_9ZZZZ</name>
<reference evidence="1" key="1">
    <citation type="submission" date="2019-08" db="EMBL/GenBank/DDBJ databases">
        <authorList>
            <person name="Kucharzyk K."/>
            <person name="Murdoch R.W."/>
            <person name="Higgins S."/>
            <person name="Loffler F."/>
        </authorList>
    </citation>
    <scope>NUCLEOTIDE SEQUENCE</scope>
</reference>
<gene>
    <name evidence="1" type="ORF">SDC9_168280</name>
</gene>
<dbReference type="EMBL" id="VSSQ01068762">
    <property type="protein sequence ID" value="MPN20901.1"/>
    <property type="molecule type" value="Genomic_DNA"/>
</dbReference>
<evidence type="ECO:0000313" key="1">
    <source>
        <dbReference type="EMBL" id="MPN20901.1"/>
    </source>
</evidence>
<organism evidence="1">
    <name type="scientific">bioreactor metagenome</name>
    <dbReference type="NCBI Taxonomy" id="1076179"/>
    <lineage>
        <taxon>unclassified sequences</taxon>
        <taxon>metagenomes</taxon>
        <taxon>ecological metagenomes</taxon>
    </lineage>
</organism>
<comment type="caution">
    <text evidence="1">The sequence shown here is derived from an EMBL/GenBank/DDBJ whole genome shotgun (WGS) entry which is preliminary data.</text>
</comment>